<dbReference type="STRING" id="1121429.SAMN02745133_00088"/>
<dbReference type="EMBL" id="FQUY01000001">
    <property type="protein sequence ID" value="SHE30487.1"/>
    <property type="molecule type" value="Genomic_DNA"/>
</dbReference>
<name>A0A1M4SEP9_9FIRM</name>
<accession>A0A1M4SEP9</accession>
<dbReference type="PANTHER" id="PTHR30036:SF1">
    <property type="entry name" value="D-XYLOSE-BINDING PERIPLASMIC PROTEIN"/>
    <property type="match status" value="1"/>
</dbReference>
<gene>
    <name evidence="6" type="ORF">SAMN02745133_00088</name>
</gene>
<evidence type="ECO:0000256" key="1">
    <source>
        <dbReference type="ARBA" id="ARBA00004196"/>
    </source>
</evidence>
<evidence type="ECO:0000313" key="6">
    <source>
        <dbReference type="EMBL" id="SHE30487.1"/>
    </source>
</evidence>
<feature type="signal peptide" evidence="4">
    <location>
        <begin position="1"/>
        <end position="22"/>
    </location>
</feature>
<dbReference type="Proteomes" id="UP000184148">
    <property type="component" value="Unassembled WGS sequence"/>
</dbReference>
<dbReference type="SUPFAM" id="SSF53822">
    <property type="entry name" value="Periplasmic binding protein-like I"/>
    <property type="match status" value="2"/>
</dbReference>
<keyword evidence="2 4" id="KW-0732">Signal</keyword>
<keyword evidence="7" id="KW-1185">Reference proteome</keyword>
<dbReference type="GO" id="GO:0030288">
    <property type="term" value="C:outer membrane-bounded periplasmic space"/>
    <property type="evidence" value="ECO:0007669"/>
    <property type="project" value="TreeGrafter"/>
</dbReference>
<dbReference type="InterPro" id="IPR025997">
    <property type="entry name" value="SBP_2_dom"/>
</dbReference>
<feature type="domain" description="Periplasmic binding protein" evidence="5">
    <location>
        <begin position="41"/>
        <end position="347"/>
    </location>
</feature>
<comment type="subcellular location">
    <subcellularLocation>
        <location evidence="1">Cell envelope</location>
    </subcellularLocation>
</comment>
<evidence type="ECO:0000313" key="7">
    <source>
        <dbReference type="Proteomes" id="UP000184148"/>
    </source>
</evidence>
<dbReference type="InterPro" id="IPR028082">
    <property type="entry name" value="Peripla_BP_I"/>
</dbReference>
<evidence type="ECO:0000256" key="3">
    <source>
        <dbReference type="SAM" id="MobiDB-lite"/>
    </source>
</evidence>
<dbReference type="RefSeq" id="WP_073234007.1">
    <property type="nucleotide sequence ID" value="NZ_FQUY01000001.1"/>
</dbReference>
<protein>
    <submittedName>
        <fullName evidence="6">Monosaccharide ABC transporter substrate-binding protein, CUT2 family (TC 3.A.1.2.-)</fullName>
    </submittedName>
</protein>
<feature type="compositionally biased region" description="Low complexity" evidence="3">
    <location>
        <begin position="395"/>
        <end position="421"/>
    </location>
</feature>
<feature type="region of interest" description="Disordered" evidence="3">
    <location>
        <begin position="391"/>
        <end position="477"/>
    </location>
</feature>
<feature type="compositionally biased region" description="Low complexity" evidence="3">
    <location>
        <begin position="189"/>
        <end position="207"/>
    </location>
</feature>
<dbReference type="PANTHER" id="PTHR30036">
    <property type="entry name" value="D-XYLOSE-BINDING PERIPLASMIC PROTEIN"/>
    <property type="match status" value="1"/>
</dbReference>
<dbReference type="OrthoDB" id="1804063at2"/>
<dbReference type="GO" id="GO:0030246">
    <property type="term" value="F:carbohydrate binding"/>
    <property type="evidence" value="ECO:0007669"/>
    <property type="project" value="TreeGrafter"/>
</dbReference>
<feature type="compositionally biased region" description="Basic and acidic residues" evidence="3">
    <location>
        <begin position="453"/>
        <end position="465"/>
    </location>
</feature>
<feature type="compositionally biased region" description="Gly residues" evidence="3">
    <location>
        <begin position="160"/>
        <end position="188"/>
    </location>
</feature>
<dbReference type="Pfam" id="PF13407">
    <property type="entry name" value="Peripla_BP_4"/>
    <property type="match status" value="1"/>
</dbReference>
<reference evidence="7" key="1">
    <citation type="submission" date="2016-11" db="EMBL/GenBank/DDBJ databases">
        <authorList>
            <person name="Varghese N."/>
            <person name="Submissions S."/>
        </authorList>
    </citation>
    <scope>NUCLEOTIDE SEQUENCE [LARGE SCALE GENOMIC DNA]</scope>
    <source>
        <strain evidence="7">DSM 12395</strain>
    </source>
</reference>
<evidence type="ECO:0000256" key="2">
    <source>
        <dbReference type="ARBA" id="ARBA00022729"/>
    </source>
</evidence>
<evidence type="ECO:0000259" key="5">
    <source>
        <dbReference type="Pfam" id="PF13407"/>
    </source>
</evidence>
<organism evidence="6 7">
    <name type="scientific">Desulforamulus putei DSM 12395</name>
    <dbReference type="NCBI Taxonomy" id="1121429"/>
    <lineage>
        <taxon>Bacteria</taxon>
        <taxon>Bacillati</taxon>
        <taxon>Bacillota</taxon>
        <taxon>Clostridia</taxon>
        <taxon>Eubacteriales</taxon>
        <taxon>Peptococcaceae</taxon>
        <taxon>Desulforamulus</taxon>
    </lineage>
</organism>
<dbReference type="AlphaFoldDB" id="A0A1M4SEP9"/>
<evidence type="ECO:0000256" key="4">
    <source>
        <dbReference type="SAM" id="SignalP"/>
    </source>
</evidence>
<dbReference type="PROSITE" id="PS51257">
    <property type="entry name" value="PROKAR_LIPOPROTEIN"/>
    <property type="match status" value="1"/>
</dbReference>
<sequence>MEQPTRMVVLLSLLLFSFTFITGCPGQEAQQKPETGNKVKIGVSLASMEFDGNQSIKKFMQERSKKDKVQLVFTDAKMDPGQQEKDVDKLIKQKVKAIILQTVDPREGAKLVDKIMQAKIKVVGLETLPFNAPLDGYVAADHVRAGELEGRFVLNQMNGQGQGNQGGGQQQGGQGGQQQGGQGQGSQGSGQQQSGQGQQGGQQNQQQSPAAKNNVKVLILKGDPHDTVSQLIATAAKDVLQQSKNIAEIKVIEHPKGDPEMARMTVMNTLKSGAVDAILATDGPMANAAVSVLRSEGLEKRVITVGVGADHKNSQSLAAGQHDAEVDIMPELLANFALEAALDLANKGTWNNDTRVQNGNFDIPAKIIPVRLIDKSQVHLLEARWGKLKEEEQQKQQQGQQDNQQQGSAGEQSAEGQSQEGSGQGGQGQQGKKTKLRIVTQEGKVMEVEVEGEIQKIEQADDSEKQGGQQGQQGGGQ</sequence>
<feature type="chain" id="PRO_5039211521" evidence="4">
    <location>
        <begin position="23"/>
        <end position="477"/>
    </location>
</feature>
<feature type="region of interest" description="Disordered" evidence="3">
    <location>
        <begin position="157"/>
        <end position="211"/>
    </location>
</feature>
<proteinExistence type="predicted"/>
<feature type="compositionally biased region" description="Gly residues" evidence="3">
    <location>
        <begin position="468"/>
        <end position="477"/>
    </location>
</feature>
<dbReference type="Gene3D" id="3.40.50.2300">
    <property type="match status" value="3"/>
</dbReference>
<dbReference type="InterPro" id="IPR050555">
    <property type="entry name" value="Bact_Solute-Bind_Prot2"/>
</dbReference>